<protein>
    <submittedName>
        <fullName evidence="4">Transposase</fullName>
    </submittedName>
</protein>
<feature type="region of interest" description="Disordered" evidence="1">
    <location>
        <begin position="87"/>
        <end position="106"/>
    </location>
</feature>
<evidence type="ECO:0000313" key="4">
    <source>
        <dbReference type="WBParaSite" id="SBAD_0000954301-mRNA-1"/>
    </source>
</evidence>
<sequence length="106" mass="12043">MIDLWRREQRKAASRRMAKNVLVLCERIECLVPSSQGKCAHSQSRIGRHEQSRGEKRFFCEPKLLSIRLHPRSLAFAIHVLYVRRSPATGHQPPATGHRPPAPGDA</sequence>
<accession>A0A183J014</accession>
<gene>
    <name evidence="2" type="ORF">SBAD_LOCUS9212</name>
</gene>
<name>A0A183J014_9BILA</name>
<evidence type="ECO:0000313" key="2">
    <source>
        <dbReference type="EMBL" id="VDP21926.1"/>
    </source>
</evidence>
<dbReference type="AlphaFoldDB" id="A0A183J014"/>
<dbReference type="Proteomes" id="UP000270296">
    <property type="component" value="Unassembled WGS sequence"/>
</dbReference>
<keyword evidence="3" id="KW-1185">Reference proteome</keyword>
<evidence type="ECO:0000313" key="3">
    <source>
        <dbReference type="Proteomes" id="UP000270296"/>
    </source>
</evidence>
<dbReference type="EMBL" id="UZAM01012453">
    <property type="protein sequence ID" value="VDP21926.1"/>
    <property type="molecule type" value="Genomic_DNA"/>
</dbReference>
<evidence type="ECO:0000256" key="1">
    <source>
        <dbReference type="SAM" id="MobiDB-lite"/>
    </source>
</evidence>
<dbReference type="WBParaSite" id="SBAD_0000954301-mRNA-1">
    <property type="protein sequence ID" value="SBAD_0000954301-mRNA-1"/>
    <property type="gene ID" value="SBAD_0000954301"/>
</dbReference>
<reference evidence="4" key="1">
    <citation type="submission" date="2016-06" db="UniProtKB">
        <authorList>
            <consortium name="WormBaseParasite"/>
        </authorList>
    </citation>
    <scope>IDENTIFICATION</scope>
</reference>
<proteinExistence type="predicted"/>
<reference evidence="2 3" key="2">
    <citation type="submission" date="2018-11" db="EMBL/GenBank/DDBJ databases">
        <authorList>
            <consortium name="Pathogen Informatics"/>
        </authorList>
    </citation>
    <scope>NUCLEOTIDE SEQUENCE [LARGE SCALE GENOMIC DNA]</scope>
</reference>
<organism evidence="4">
    <name type="scientific">Soboliphyme baturini</name>
    <dbReference type="NCBI Taxonomy" id="241478"/>
    <lineage>
        <taxon>Eukaryota</taxon>
        <taxon>Metazoa</taxon>
        <taxon>Ecdysozoa</taxon>
        <taxon>Nematoda</taxon>
        <taxon>Enoplea</taxon>
        <taxon>Dorylaimia</taxon>
        <taxon>Dioctophymatida</taxon>
        <taxon>Dioctophymatoidea</taxon>
        <taxon>Soboliphymatidae</taxon>
        <taxon>Soboliphyme</taxon>
    </lineage>
</organism>